<dbReference type="InterPro" id="IPR004360">
    <property type="entry name" value="Glyas_Fos-R_dOase_dom"/>
</dbReference>
<protein>
    <submittedName>
        <fullName evidence="3">PhnB protein</fullName>
    </submittedName>
</protein>
<organism evidence="3 5">
    <name type="scientific">Salinicoccus halodurans</name>
    <dbReference type="NCBI Taxonomy" id="407035"/>
    <lineage>
        <taxon>Bacteria</taxon>
        <taxon>Bacillati</taxon>
        <taxon>Bacillota</taxon>
        <taxon>Bacilli</taxon>
        <taxon>Bacillales</taxon>
        <taxon>Staphylococcaceae</taxon>
        <taxon>Salinicoccus</taxon>
    </lineage>
</organism>
<evidence type="ECO:0000313" key="2">
    <source>
        <dbReference type="EMBL" id="AKG73032.1"/>
    </source>
</evidence>
<dbReference type="SUPFAM" id="SSF54593">
    <property type="entry name" value="Glyoxalase/Bleomycin resistance protein/Dihydroxybiphenyl dioxygenase"/>
    <property type="match status" value="1"/>
</dbReference>
<dbReference type="Gene3D" id="3.10.180.10">
    <property type="entry name" value="2,3-Dihydroxybiphenyl 1,2-Dioxygenase, domain 1"/>
    <property type="match status" value="1"/>
</dbReference>
<reference evidence="4" key="2">
    <citation type="submission" date="2015-04" db="EMBL/GenBank/DDBJ databases">
        <title>Complete genome sequence of Salinicoccus halodurans strain H3B36, isolated from the Qaidam basin of China.</title>
        <authorList>
            <person name="Ma Y."/>
            <person name="Jiang K."/>
            <person name="Xue Y."/>
        </authorList>
    </citation>
    <scope>NUCLEOTIDE SEQUENCE [LARGE SCALE GENOMIC DNA]</scope>
    <source>
        <strain evidence="4">H3B36</strain>
    </source>
</reference>
<dbReference type="RefSeq" id="WP_046789224.1">
    <property type="nucleotide sequence ID" value="NZ_CP011366.1"/>
</dbReference>
<dbReference type="OrthoDB" id="9795306at2"/>
<dbReference type="EMBL" id="CP011366">
    <property type="protein sequence ID" value="AKG73032.1"/>
    <property type="molecule type" value="Genomic_DNA"/>
</dbReference>
<evidence type="ECO:0000313" key="5">
    <source>
        <dbReference type="Proteomes" id="UP000183090"/>
    </source>
</evidence>
<proteinExistence type="predicted"/>
<accession>A0A0F7HJV8</accession>
<dbReference type="EMBL" id="FOTB01000003">
    <property type="protein sequence ID" value="SFK77782.1"/>
    <property type="molecule type" value="Genomic_DNA"/>
</dbReference>
<reference evidence="3 5" key="3">
    <citation type="submission" date="2016-10" db="EMBL/GenBank/DDBJ databases">
        <authorList>
            <person name="Varghese N."/>
            <person name="Submissions S."/>
        </authorList>
    </citation>
    <scope>NUCLEOTIDE SEQUENCE [LARGE SCALE GENOMIC DNA]</scope>
    <source>
        <strain evidence="3 5">CGMCC 1.6501</strain>
    </source>
</reference>
<name>A0A0F7HJV8_9STAP</name>
<dbReference type="Pfam" id="PF00903">
    <property type="entry name" value="Glyoxalase"/>
    <property type="match status" value="1"/>
</dbReference>
<dbReference type="PANTHER" id="PTHR33990:SF1">
    <property type="entry name" value="PROTEIN YJDN"/>
    <property type="match status" value="1"/>
</dbReference>
<evidence type="ECO:0000259" key="1">
    <source>
        <dbReference type="Pfam" id="PF00903"/>
    </source>
</evidence>
<evidence type="ECO:0000313" key="4">
    <source>
        <dbReference type="Proteomes" id="UP000034029"/>
    </source>
</evidence>
<dbReference type="Proteomes" id="UP000183090">
    <property type="component" value="Unassembled WGS sequence"/>
</dbReference>
<sequence>MFNAVQYFNFSDALGALEFYEKNFGAKVTGKSMADDDMFRDSLQQMGMTEEEAKTFVMNAEFEILGQHFMASSTWKQKEIDNEGASICFTFDSKDETAAKKAKDFYEQAVAAGCKVDMELGPTEWTELFASLRDPYGVTWMLSAE</sequence>
<dbReference type="KEGG" id="shv:AAT16_01615"/>
<gene>
    <name evidence="2" type="ORF">AAT16_01615</name>
    <name evidence="3" type="ORF">SAMN05216235_1697</name>
</gene>
<reference evidence="2 4" key="1">
    <citation type="journal article" date="2015" name="Int. J. Syst. Evol. Microbiol.">
        <title>Complete genome sequence of Salinicoccus halodurans H3B36, isolated from the Qaidam Basin in China.</title>
        <authorList>
            <person name="Jiang K."/>
            <person name="Xue Y."/>
            <person name="Ma Y."/>
        </authorList>
    </citation>
    <scope>NUCLEOTIDE SEQUENCE [LARGE SCALE GENOMIC DNA]</scope>
    <source>
        <strain evidence="2 4">H3B36</strain>
    </source>
</reference>
<keyword evidence="4" id="KW-1185">Reference proteome</keyword>
<dbReference type="AlphaFoldDB" id="A0A0F7HJV8"/>
<dbReference type="InterPro" id="IPR029068">
    <property type="entry name" value="Glyas_Bleomycin-R_OHBP_Dase"/>
</dbReference>
<dbReference type="Proteomes" id="UP000034029">
    <property type="component" value="Chromosome"/>
</dbReference>
<dbReference type="PANTHER" id="PTHR33990">
    <property type="entry name" value="PROTEIN YJDN-RELATED"/>
    <property type="match status" value="1"/>
</dbReference>
<feature type="domain" description="Glyoxalase/fosfomycin resistance/dioxygenase" evidence="1">
    <location>
        <begin position="15"/>
        <end position="142"/>
    </location>
</feature>
<evidence type="ECO:0000313" key="3">
    <source>
        <dbReference type="EMBL" id="SFK77782.1"/>
    </source>
</evidence>